<gene>
    <name evidence="1" type="ORF">BN2614_LOCUS1</name>
</gene>
<dbReference type="AlphaFoldDB" id="A0A9X9Q5H1"/>
<dbReference type="EMBL" id="CYRY02038568">
    <property type="protein sequence ID" value="VCX30609.1"/>
    <property type="molecule type" value="Genomic_DNA"/>
</dbReference>
<evidence type="ECO:0000313" key="2">
    <source>
        <dbReference type="Proteomes" id="UP000269945"/>
    </source>
</evidence>
<name>A0A9X9Q5H1_GULGU</name>
<accession>A0A9X9Q5H1</accession>
<comment type="caution">
    <text evidence="1">The sequence shown here is derived from an EMBL/GenBank/DDBJ whole genome shotgun (WGS) entry which is preliminary data.</text>
</comment>
<keyword evidence="2" id="KW-1185">Reference proteome</keyword>
<proteinExistence type="predicted"/>
<dbReference type="Proteomes" id="UP000269945">
    <property type="component" value="Unassembled WGS sequence"/>
</dbReference>
<evidence type="ECO:0000313" key="1">
    <source>
        <dbReference type="EMBL" id="VCX30609.1"/>
    </source>
</evidence>
<protein>
    <submittedName>
        <fullName evidence="1">Uncharacterized protein</fullName>
    </submittedName>
</protein>
<reference evidence="1 2" key="1">
    <citation type="submission" date="2018-10" db="EMBL/GenBank/DDBJ databases">
        <authorList>
            <person name="Ekblom R."/>
            <person name="Jareborg N."/>
        </authorList>
    </citation>
    <scope>NUCLEOTIDE SEQUENCE [LARGE SCALE GENOMIC DNA]</scope>
    <source>
        <tissue evidence="1">Muscle</tissue>
    </source>
</reference>
<organism evidence="1 2">
    <name type="scientific">Gulo gulo</name>
    <name type="common">Wolverine</name>
    <name type="synonym">Gluton</name>
    <dbReference type="NCBI Taxonomy" id="48420"/>
    <lineage>
        <taxon>Eukaryota</taxon>
        <taxon>Metazoa</taxon>
        <taxon>Chordata</taxon>
        <taxon>Craniata</taxon>
        <taxon>Vertebrata</taxon>
        <taxon>Euteleostomi</taxon>
        <taxon>Mammalia</taxon>
        <taxon>Eutheria</taxon>
        <taxon>Laurasiatheria</taxon>
        <taxon>Carnivora</taxon>
        <taxon>Caniformia</taxon>
        <taxon>Musteloidea</taxon>
        <taxon>Mustelidae</taxon>
        <taxon>Guloninae</taxon>
        <taxon>Gulo</taxon>
    </lineage>
</organism>
<sequence length="93" mass="10093">MECAVLLLSVQGRWVRSWVQSVANIPCSGPSTAHHVVVFQRVTTLQFPSSKGPFPLSTVDSLSRPVNKVPCVPPRPGVSVWPQPSQLYSLLGV</sequence>